<dbReference type="InterPro" id="IPR036259">
    <property type="entry name" value="MFS_trans_sf"/>
</dbReference>
<evidence type="ECO:0008006" key="4">
    <source>
        <dbReference type="Google" id="ProtNLM"/>
    </source>
</evidence>
<dbReference type="PANTHER" id="PTHR23526:SF4">
    <property type="entry name" value="INTEGRAL MEMBRANE TRANSPORT PROTEIN"/>
    <property type="match status" value="1"/>
</dbReference>
<keyword evidence="1" id="KW-1133">Transmembrane helix</keyword>
<feature type="transmembrane region" description="Helical" evidence="1">
    <location>
        <begin position="114"/>
        <end position="133"/>
    </location>
</feature>
<feature type="transmembrane region" description="Helical" evidence="1">
    <location>
        <begin position="292"/>
        <end position="319"/>
    </location>
</feature>
<dbReference type="AlphaFoldDB" id="A0A6F8YW51"/>
<dbReference type="KEGG" id="psuu:Psuf_076220"/>
<reference evidence="2 3" key="2">
    <citation type="submission" date="2020-03" db="EMBL/GenBank/DDBJ databases">
        <authorList>
            <person name="Ichikawa N."/>
            <person name="Kimura A."/>
            <person name="Kitahashi Y."/>
            <person name="Uohara A."/>
        </authorList>
    </citation>
    <scope>NUCLEOTIDE SEQUENCE [LARGE SCALE GENOMIC DNA]</scope>
    <source>
        <strain evidence="2 3">NBRC 105367</strain>
    </source>
</reference>
<keyword evidence="1" id="KW-0472">Membrane</keyword>
<dbReference type="Proteomes" id="UP000503011">
    <property type="component" value="Chromosome"/>
</dbReference>
<keyword evidence="1" id="KW-0812">Transmembrane</keyword>
<reference evidence="2 3" key="1">
    <citation type="submission" date="2020-03" db="EMBL/GenBank/DDBJ databases">
        <title>Whole genome shotgun sequence of Phytohabitans suffuscus NBRC 105367.</title>
        <authorList>
            <person name="Komaki H."/>
            <person name="Tamura T."/>
        </authorList>
    </citation>
    <scope>NUCLEOTIDE SEQUENCE [LARGE SCALE GENOMIC DNA]</scope>
    <source>
        <strain evidence="2 3">NBRC 105367</strain>
    </source>
</reference>
<dbReference type="InterPro" id="IPR052528">
    <property type="entry name" value="Sugar_transport-like"/>
</dbReference>
<dbReference type="Gene3D" id="1.20.1250.20">
    <property type="entry name" value="MFS general substrate transporter like domains"/>
    <property type="match status" value="2"/>
</dbReference>
<evidence type="ECO:0000313" key="3">
    <source>
        <dbReference type="Proteomes" id="UP000503011"/>
    </source>
</evidence>
<feature type="transmembrane region" description="Helical" evidence="1">
    <location>
        <begin position="220"/>
        <end position="245"/>
    </location>
</feature>
<feature type="transmembrane region" description="Helical" evidence="1">
    <location>
        <begin position="82"/>
        <end position="108"/>
    </location>
</feature>
<accession>A0A6F8YW51</accession>
<proteinExistence type="predicted"/>
<sequence>MLTAVSAISQMATRLVLGAAMRLFGDWILVAGAGAALALSNGLVGFSAAVVPFVAAELLQGVARACFWTGSQTHVVRGATRAIGALATINLVSSLGLLGGPVLAGVLIERSPRLAMLVGAGVAAAGVPFALLLDRLPAFSPPADRSAGQVWRRPGVDIGRWAGVSAGAWRGLLSSYVPVALDLARQPASTVGALVAVANGASVVGSAVVGRLHGRWVRRAFVLGALASGVAVGLVALVAGVWWAAAALLAVSGLGAGVLQTVGPAIAADSVHPEERGEAIASAGTWRAAALFAAPMAVAAAVAVVPLSAAMAVAGVLIAGGAAVARRHRAPAPALAHGDRP</sequence>
<dbReference type="SUPFAM" id="SSF103473">
    <property type="entry name" value="MFS general substrate transporter"/>
    <property type="match status" value="1"/>
</dbReference>
<evidence type="ECO:0000313" key="2">
    <source>
        <dbReference type="EMBL" id="BCB90309.1"/>
    </source>
</evidence>
<keyword evidence="3" id="KW-1185">Reference proteome</keyword>
<dbReference type="GO" id="GO:0022857">
    <property type="term" value="F:transmembrane transporter activity"/>
    <property type="evidence" value="ECO:0007669"/>
    <property type="project" value="InterPro"/>
</dbReference>
<dbReference type="EMBL" id="AP022871">
    <property type="protein sequence ID" value="BCB90309.1"/>
    <property type="molecule type" value="Genomic_DNA"/>
</dbReference>
<protein>
    <recommendedName>
        <fullName evidence="4">MFS transporter</fullName>
    </recommendedName>
</protein>
<evidence type="ECO:0000256" key="1">
    <source>
        <dbReference type="SAM" id="Phobius"/>
    </source>
</evidence>
<dbReference type="PANTHER" id="PTHR23526">
    <property type="entry name" value="INTEGRAL MEMBRANE TRANSPORT PROTEIN-RELATED"/>
    <property type="match status" value="1"/>
</dbReference>
<dbReference type="Pfam" id="PF07690">
    <property type="entry name" value="MFS_1"/>
    <property type="match status" value="1"/>
</dbReference>
<name>A0A6F8YW51_9ACTN</name>
<gene>
    <name evidence="2" type="ORF">Psuf_076220</name>
</gene>
<organism evidence="2 3">
    <name type="scientific">Phytohabitans suffuscus</name>
    <dbReference type="NCBI Taxonomy" id="624315"/>
    <lineage>
        <taxon>Bacteria</taxon>
        <taxon>Bacillati</taxon>
        <taxon>Actinomycetota</taxon>
        <taxon>Actinomycetes</taxon>
        <taxon>Micromonosporales</taxon>
        <taxon>Micromonosporaceae</taxon>
    </lineage>
</organism>
<dbReference type="InterPro" id="IPR011701">
    <property type="entry name" value="MFS"/>
</dbReference>
<feature type="transmembrane region" description="Helical" evidence="1">
    <location>
        <begin position="28"/>
        <end position="55"/>
    </location>
</feature>